<dbReference type="Proteomes" id="UP000016426">
    <property type="component" value="Unassembled WGS sequence"/>
</dbReference>
<dbReference type="EMBL" id="AVPH01000036">
    <property type="protein sequence ID" value="ERE19228.1"/>
    <property type="molecule type" value="Genomic_DNA"/>
</dbReference>
<organism evidence="2 3">
    <name type="scientific">Pseudogulbenkiania ferrooxidans EGD-HP2</name>
    <dbReference type="NCBI Taxonomy" id="1388764"/>
    <lineage>
        <taxon>Bacteria</taxon>
        <taxon>Pseudomonadati</taxon>
        <taxon>Pseudomonadota</taxon>
        <taxon>Betaproteobacteria</taxon>
        <taxon>Neisseriales</taxon>
        <taxon>Chromobacteriaceae</taxon>
        <taxon>Pseudogulbenkiania</taxon>
    </lineage>
</organism>
<reference evidence="2 3" key="1">
    <citation type="journal article" date="2013" name="Genome Announc.">
        <title>Genome Sequence of the Pigment-Producing Bacterium Pseudogulbenkiania ferrooxidans, Isolated from Loktak Lake.</title>
        <authorList>
            <person name="Puranik S."/>
            <person name="Talkal R."/>
            <person name="Qureshi A."/>
            <person name="Khardenavis A."/>
            <person name="Kapley A."/>
            <person name="Purohit H.J."/>
        </authorList>
    </citation>
    <scope>NUCLEOTIDE SEQUENCE [LARGE SCALE GENOMIC DNA]</scope>
    <source>
        <strain evidence="2 3">EGD-HP2</strain>
    </source>
</reference>
<gene>
    <name evidence="2" type="ORF">O166_20535</name>
</gene>
<comment type="caution">
    <text evidence="2">The sequence shown here is derived from an EMBL/GenBank/DDBJ whole genome shotgun (WGS) entry which is preliminary data.</text>
</comment>
<feature type="compositionally biased region" description="Basic and acidic residues" evidence="1">
    <location>
        <begin position="42"/>
        <end position="57"/>
    </location>
</feature>
<feature type="region of interest" description="Disordered" evidence="1">
    <location>
        <begin position="19"/>
        <end position="66"/>
    </location>
</feature>
<keyword evidence="3" id="KW-1185">Reference proteome</keyword>
<evidence type="ECO:0000313" key="2">
    <source>
        <dbReference type="EMBL" id="ERE19228.1"/>
    </source>
</evidence>
<sequence length="66" mass="6702">METVAVAAPGAAGWMNGCAEDSAMQSGQGPEAGSAAGRKIRRAGDEKAPLSDRERGLPGDGFTARR</sequence>
<accession>A0ABP2XRA7</accession>
<proteinExistence type="predicted"/>
<name>A0ABP2XRA7_9NEIS</name>
<evidence type="ECO:0000256" key="1">
    <source>
        <dbReference type="SAM" id="MobiDB-lite"/>
    </source>
</evidence>
<evidence type="ECO:0000313" key="3">
    <source>
        <dbReference type="Proteomes" id="UP000016426"/>
    </source>
</evidence>
<protein>
    <submittedName>
        <fullName evidence="2">Uncharacterized protein</fullName>
    </submittedName>
</protein>